<feature type="compositionally biased region" description="Polar residues" evidence="1">
    <location>
        <begin position="364"/>
        <end position="401"/>
    </location>
</feature>
<feature type="signal peptide" evidence="3">
    <location>
        <begin position="1"/>
        <end position="22"/>
    </location>
</feature>
<keyword evidence="2" id="KW-0812">Transmembrane</keyword>
<keyword evidence="3" id="KW-0732">Signal</keyword>
<keyword evidence="2" id="KW-0472">Membrane</keyword>
<keyword evidence="2" id="KW-1133">Transmembrane helix</keyword>
<dbReference type="AlphaFoldDB" id="A0A2P5I977"/>
<feature type="compositionally biased region" description="Polar residues" evidence="1">
    <location>
        <begin position="340"/>
        <end position="353"/>
    </location>
</feature>
<gene>
    <name evidence="4" type="ORF">DHEL01_v202547</name>
</gene>
<keyword evidence="5" id="KW-1185">Reference proteome</keyword>
<dbReference type="InParanoid" id="A0A2P5I977"/>
<feature type="chain" id="PRO_5015122472" description="Mid2 domain-containing protein" evidence="3">
    <location>
        <begin position="23"/>
        <end position="640"/>
    </location>
</feature>
<evidence type="ECO:0000256" key="1">
    <source>
        <dbReference type="SAM" id="MobiDB-lite"/>
    </source>
</evidence>
<accession>A0A2P5I977</accession>
<feature type="compositionally biased region" description="Low complexity" evidence="1">
    <location>
        <begin position="577"/>
        <end position="591"/>
    </location>
</feature>
<dbReference type="OrthoDB" id="5292518at2759"/>
<dbReference type="STRING" id="158607.A0A2P5I977"/>
<evidence type="ECO:0000256" key="3">
    <source>
        <dbReference type="SAM" id="SignalP"/>
    </source>
</evidence>
<feature type="region of interest" description="Disordered" evidence="1">
    <location>
        <begin position="291"/>
        <end position="403"/>
    </location>
</feature>
<protein>
    <recommendedName>
        <fullName evidence="6">Mid2 domain-containing protein</fullName>
    </recommendedName>
</protein>
<organism evidence="4 5">
    <name type="scientific">Diaporthe helianthi</name>
    <dbReference type="NCBI Taxonomy" id="158607"/>
    <lineage>
        <taxon>Eukaryota</taxon>
        <taxon>Fungi</taxon>
        <taxon>Dikarya</taxon>
        <taxon>Ascomycota</taxon>
        <taxon>Pezizomycotina</taxon>
        <taxon>Sordariomycetes</taxon>
        <taxon>Sordariomycetidae</taxon>
        <taxon>Diaporthales</taxon>
        <taxon>Diaporthaceae</taxon>
        <taxon>Diaporthe</taxon>
    </lineage>
</organism>
<comment type="caution">
    <text evidence="4">The sequence shown here is derived from an EMBL/GenBank/DDBJ whole genome shotgun (WGS) entry which is preliminary data.</text>
</comment>
<reference evidence="4" key="1">
    <citation type="submission" date="2017-09" db="EMBL/GenBank/DDBJ databases">
        <title>Polyketide synthases of a Diaporthe helianthi virulent isolate.</title>
        <authorList>
            <person name="Baroncelli R."/>
        </authorList>
    </citation>
    <scope>NUCLEOTIDE SEQUENCE [LARGE SCALE GENOMIC DNA]</scope>
    <source>
        <strain evidence="4">7/96</strain>
    </source>
</reference>
<feature type="transmembrane region" description="Helical" evidence="2">
    <location>
        <begin position="261"/>
        <end position="283"/>
    </location>
</feature>
<evidence type="ECO:0000313" key="5">
    <source>
        <dbReference type="Proteomes" id="UP000094444"/>
    </source>
</evidence>
<sequence length="640" mass="65861">MLPPLLPPLLLLSAALHRHAAAMFQGPGKREYVHRVYKVKITEDHLTPDPHLEKRAKNQCPTSYNLCSASLGGDCCPNNYACAKDSCYATTAAVSTCAGLVSHYACPFESGGGCCPQGSLLFSCPLTNTASARLGLACGANGACSPPAGATATQTCPGTGYSACAASLGGGCCKNGMACGSTACYNTMSPTTSVKVIATVQDGSATTITSTSVFTQTADSSDSETGVVAKVYPSTYPKQAATEGDDSSGGGGSSGLSKGTIGGIVGGAAAVLVIFLAVACFLVKRLNKTKRAVESRRETTYGSGTRQTNEKKSATQVNIRRMQPTPSEYDAMDYDPLMVPSSSIASPQGQNQHPRPLAGDGRSRSGSDTLSQPSGNSSSAAGPRWNTPSVGSDGGDSNTREYFTLPPRVHNHWQLGGRRASEASSQRTLSQYSYHRFIYGGRRHGRNHSNASELSAGSDSELGSQHGLGSPLMGPTAAAVELSNEGPVPELPGSDTETESNGGRRPCQPRRRSSGVVSPMSATSVNKPPLTHANARRRGNSNVSTLDGQNGSSSGGRGRSDSSVGTESRLGSIDESATTATTAATATVPATNSMHGYFGSPTTAVGQTAAGRRDDFDTPPLPGFVSLGPPLAGSQTEHGK</sequence>
<proteinExistence type="predicted"/>
<name>A0A2P5I977_DIAHE</name>
<dbReference type="EMBL" id="MAVT02000140">
    <property type="protein sequence ID" value="POS79061.1"/>
    <property type="molecule type" value="Genomic_DNA"/>
</dbReference>
<feature type="compositionally biased region" description="Polar residues" evidence="1">
    <location>
        <begin position="448"/>
        <end position="463"/>
    </location>
</feature>
<evidence type="ECO:0000256" key="2">
    <source>
        <dbReference type="SAM" id="Phobius"/>
    </source>
</evidence>
<evidence type="ECO:0000313" key="4">
    <source>
        <dbReference type="EMBL" id="POS79061.1"/>
    </source>
</evidence>
<dbReference type="Proteomes" id="UP000094444">
    <property type="component" value="Unassembled WGS sequence"/>
</dbReference>
<evidence type="ECO:0008006" key="6">
    <source>
        <dbReference type="Google" id="ProtNLM"/>
    </source>
</evidence>
<feature type="region of interest" description="Disordered" evidence="1">
    <location>
        <begin position="443"/>
        <end position="640"/>
    </location>
</feature>